<dbReference type="EMBL" id="OU895878">
    <property type="protein sequence ID" value="CAG9803600.1"/>
    <property type="molecule type" value="Genomic_DNA"/>
</dbReference>
<dbReference type="SUPFAM" id="SSF53474">
    <property type="entry name" value="alpha/beta-Hydrolases"/>
    <property type="match status" value="1"/>
</dbReference>
<dbReference type="SUPFAM" id="SSF82171">
    <property type="entry name" value="DPP6 N-terminal domain-like"/>
    <property type="match status" value="1"/>
</dbReference>
<keyword evidence="6" id="KW-1185">Reference proteome</keyword>
<dbReference type="OrthoDB" id="16520at2759"/>
<dbReference type="InterPro" id="IPR050278">
    <property type="entry name" value="Serine_Prot_S9B/DPPIV"/>
</dbReference>
<dbReference type="PANTHER" id="PTHR11731:SF187">
    <property type="entry name" value="INACTIVE DIPEPTIDYL PEPTIDASE 10-LIKE PROTEIN"/>
    <property type="match status" value="1"/>
</dbReference>
<evidence type="ECO:0000256" key="2">
    <source>
        <dbReference type="SAM" id="Phobius"/>
    </source>
</evidence>
<protein>
    <submittedName>
        <fullName evidence="5">Uncharacterized protein</fullName>
    </submittedName>
</protein>
<keyword evidence="2" id="KW-0812">Transmembrane</keyword>
<feature type="domain" description="Dipeptidylpeptidase IV N-terminal" evidence="4">
    <location>
        <begin position="148"/>
        <end position="576"/>
    </location>
</feature>
<dbReference type="Proteomes" id="UP001153620">
    <property type="component" value="Chromosome 2"/>
</dbReference>
<dbReference type="Pfam" id="PF00326">
    <property type="entry name" value="Peptidase_S9"/>
    <property type="match status" value="1"/>
</dbReference>
<reference evidence="5" key="2">
    <citation type="submission" date="2022-10" db="EMBL/GenBank/DDBJ databases">
        <authorList>
            <consortium name="ENA_rothamsted_submissions"/>
            <consortium name="culmorum"/>
            <person name="King R."/>
        </authorList>
    </citation>
    <scope>NUCLEOTIDE SEQUENCE</scope>
</reference>
<dbReference type="Gene3D" id="3.40.50.1820">
    <property type="entry name" value="alpha/beta hydrolase"/>
    <property type="match status" value="1"/>
</dbReference>
<evidence type="ECO:0000313" key="5">
    <source>
        <dbReference type="EMBL" id="CAG9803600.1"/>
    </source>
</evidence>
<dbReference type="Gene3D" id="2.140.10.30">
    <property type="entry name" value="Dipeptidylpeptidase IV, N-terminal domain"/>
    <property type="match status" value="1"/>
</dbReference>
<evidence type="ECO:0000313" key="6">
    <source>
        <dbReference type="Proteomes" id="UP001153620"/>
    </source>
</evidence>
<gene>
    <name evidence="5" type="ORF">CHIRRI_LOCUS6498</name>
</gene>
<dbReference type="InterPro" id="IPR029058">
    <property type="entry name" value="AB_hydrolase_fold"/>
</dbReference>
<dbReference type="GO" id="GO:0006508">
    <property type="term" value="P:proteolysis"/>
    <property type="evidence" value="ECO:0007669"/>
    <property type="project" value="InterPro"/>
</dbReference>
<evidence type="ECO:0000256" key="1">
    <source>
        <dbReference type="SAM" id="MobiDB-lite"/>
    </source>
</evidence>
<organism evidence="5 6">
    <name type="scientific">Chironomus riparius</name>
    <dbReference type="NCBI Taxonomy" id="315576"/>
    <lineage>
        <taxon>Eukaryota</taxon>
        <taxon>Metazoa</taxon>
        <taxon>Ecdysozoa</taxon>
        <taxon>Arthropoda</taxon>
        <taxon>Hexapoda</taxon>
        <taxon>Insecta</taxon>
        <taxon>Pterygota</taxon>
        <taxon>Neoptera</taxon>
        <taxon>Endopterygota</taxon>
        <taxon>Diptera</taxon>
        <taxon>Nematocera</taxon>
        <taxon>Chironomoidea</taxon>
        <taxon>Chironomidae</taxon>
        <taxon>Chironominae</taxon>
        <taxon>Chironomus</taxon>
    </lineage>
</organism>
<reference evidence="5" key="1">
    <citation type="submission" date="2022-01" db="EMBL/GenBank/DDBJ databases">
        <authorList>
            <person name="King R."/>
        </authorList>
    </citation>
    <scope>NUCLEOTIDE SEQUENCE</scope>
</reference>
<dbReference type="InterPro" id="IPR001375">
    <property type="entry name" value="Peptidase_S9_cat"/>
</dbReference>
<dbReference type="Pfam" id="PF00930">
    <property type="entry name" value="DPPIV_N"/>
    <property type="match status" value="1"/>
</dbReference>
<dbReference type="AlphaFoldDB" id="A0A9N9WS07"/>
<evidence type="ECO:0000259" key="3">
    <source>
        <dbReference type="Pfam" id="PF00326"/>
    </source>
</evidence>
<keyword evidence="2" id="KW-1133">Transmembrane helix</keyword>
<sequence>MHANVSGGDRSGGKSWQIPPDETLQIGADKKDKDQDLYGSDGHNWRSIIFSLLVIGFVIAGIVTAIYLLGYVDELLYWSGKRMKFDEYLQNEISPKRLPSTWVTNTKFVYQSDDGSLAILDTANDSVATLVTNHTLRQLNVQGYQCTSDLRYVLFTHDVKFIYKNSYTALFTVYDVTNDHHMPVRLKDSPKTQRMRMQHAEFLGNTTTLVLIHENDIYIRQSPADEEDIRLTSTGVAGLIYNGVTDWLYQEEVLKSQKAIWSSNDGLLLLYASFNDTNVGQMVYPWFSSNKLVLQAGGLTSKGSFPDAQSIRYPTPGTLNPEVTLWLLDLTNFTDVQKYEIKQPASLEGQESYIVSANFITTPAVVQSASIVWMSRPQNYSVVSTCFSPNWTCVETHSERAPEDEWLDILPHPVFSLDGDSFMLLAGIQETGTEHFTHIKHVTITQQRISVISHGRYEQHQAVVTNGIQHQVVRILAWDTFNHLVYYLGTQDKKPGQQHLYTVRDPVNEDPRSSLNKIDRTEPQCITCESSETLWRSKDYYSNCTHFEAYVAPKSSITTDAGVDYYILECRGPSLPFAGVHSAKSHKLVRILYDTRKQFQDKLQSLALPSQRSFEISLTHGTRAAVQMLFPPSWREELRDAAFPVLVEVNGKPGETSVVDEFRIDWGTYMSSHNDIVYIRLDVRGAKGQGKKKLFRHLGGVEVDDQIAAVEHLLNNMKYLDKSRVGVWGWGFGGYVTTMILGSNKKVFKCGIAVSPISDWIYYNSAFTERIMGLPIENYKAYVEADATQRVRNIPSDSYFLIHGLADATAPYHHSVQLAKALTSAGKIFRYTSYADEGHDLRGVQEHVYRSMEHYYRDCLSLDSDVEGPNEDHVPTEPIKFIKYFFHDKNQPKSIIMD</sequence>
<dbReference type="GO" id="GO:0005886">
    <property type="term" value="C:plasma membrane"/>
    <property type="evidence" value="ECO:0007669"/>
    <property type="project" value="TreeGrafter"/>
</dbReference>
<feature type="region of interest" description="Disordered" evidence="1">
    <location>
        <begin position="1"/>
        <end position="25"/>
    </location>
</feature>
<feature type="domain" description="Peptidase S9 prolyl oligopeptidase catalytic" evidence="3">
    <location>
        <begin position="664"/>
        <end position="861"/>
    </location>
</feature>
<feature type="transmembrane region" description="Helical" evidence="2">
    <location>
        <begin position="48"/>
        <end position="72"/>
    </location>
</feature>
<name>A0A9N9WS07_9DIPT</name>
<keyword evidence="2" id="KW-0472">Membrane</keyword>
<dbReference type="PANTHER" id="PTHR11731">
    <property type="entry name" value="PROTEASE FAMILY S9B,C DIPEPTIDYL-PEPTIDASE IV-RELATED"/>
    <property type="match status" value="1"/>
</dbReference>
<dbReference type="GO" id="GO:0008239">
    <property type="term" value="F:dipeptidyl-peptidase activity"/>
    <property type="evidence" value="ECO:0007669"/>
    <property type="project" value="TreeGrafter"/>
</dbReference>
<dbReference type="GO" id="GO:0008236">
    <property type="term" value="F:serine-type peptidase activity"/>
    <property type="evidence" value="ECO:0007669"/>
    <property type="project" value="InterPro"/>
</dbReference>
<proteinExistence type="predicted"/>
<accession>A0A9N9WS07</accession>
<dbReference type="InterPro" id="IPR002469">
    <property type="entry name" value="Peptidase_S9B_N"/>
</dbReference>
<evidence type="ECO:0000259" key="4">
    <source>
        <dbReference type="Pfam" id="PF00930"/>
    </source>
</evidence>